<dbReference type="Proteomes" id="UP000251402">
    <property type="component" value="Chromosome"/>
</dbReference>
<gene>
    <name evidence="1" type="ORF">DEO27_003735</name>
</gene>
<dbReference type="OrthoDB" id="9911440at2"/>
<dbReference type="AlphaFoldDB" id="A0A5C1HTN3"/>
<evidence type="ECO:0000313" key="2">
    <source>
        <dbReference type="Proteomes" id="UP000251402"/>
    </source>
</evidence>
<name>A0A5C1HTN3_9SPHI</name>
<evidence type="ECO:0000313" key="1">
    <source>
        <dbReference type="EMBL" id="QEM09164.1"/>
    </source>
</evidence>
<keyword evidence="2" id="KW-1185">Reference proteome</keyword>
<dbReference type="RefSeq" id="WP_146750013.1">
    <property type="nucleotide sequence ID" value="NZ_CP043450.1"/>
</dbReference>
<organism evidence="1 2">
    <name type="scientific">Mucilaginibacter rubeus</name>
    <dbReference type="NCBI Taxonomy" id="2027860"/>
    <lineage>
        <taxon>Bacteria</taxon>
        <taxon>Pseudomonadati</taxon>
        <taxon>Bacteroidota</taxon>
        <taxon>Sphingobacteriia</taxon>
        <taxon>Sphingobacteriales</taxon>
        <taxon>Sphingobacteriaceae</taxon>
        <taxon>Mucilaginibacter</taxon>
    </lineage>
</organism>
<dbReference type="EMBL" id="CP043450">
    <property type="protein sequence ID" value="QEM09164.1"/>
    <property type="molecule type" value="Genomic_DNA"/>
</dbReference>
<protein>
    <submittedName>
        <fullName evidence="1">Uncharacterized protein</fullName>
    </submittedName>
</protein>
<accession>A0A5C1HTN3</accession>
<sequence>MSSLSDEDKAYRDSLAPGDRALYDYFSRMPAKPKSRDGVFRLDTAIGPELTIGDCTPELWAKIGCNG</sequence>
<proteinExistence type="predicted"/>
<reference evidence="1" key="1">
    <citation type="submission" date="2019-08" db="EMBL/GenBank/DDBJ databases">
        <title>Comparative genome analysis confer to the adaptation heavy metal polluted environment.</title>
        <authorList>
            <person name="Li Y."/>
        </authorList>
    </citation>
    <scope>NUCLEOTIDE SEQUENCE [LARGE SCALE GENOMIC DNA]</scope>
    <source>
        <strain evidence="1">P1</strain>
    </source>
</reference>
<dbReference type="KEGG" id="mrub:DEO27_003735"/>